<feature type="non-terminal residue" evidence="1">
    <location>
        <position position="1"/>
    </location>
</feature>
<dbReference type="Proteomes" id="UP000016660">
    <property type="component" value="Unassembled WGS sequence"/>
</dbReference>
<sequence length="50" mass="5873">GVVGSNPTRGSKKTKEYQLLMLLFLFFESVVFSHKSLEKYFVLFSKKRKE</sequence>
<organism evidence="1 2">
    <name type="scientific">Prevotella disiens JCM 6334 = ATCC 29426</name>
    <dbReference type="NCBI Taxonomy" id="1235811"/>
    <lineage>
        <taxon>Bacteria</taxon>
        <taxon>Pseudomonadati</taxon>
        <taxon>Bacteroidota</taxon>
        <taxon>Bacteroidia</taxon>
        <taxon>Bacteroidales</taxon>
        <taxon>Prevotellaceae</taxon>
        <taxon>Prevotella</taxon>
    </lineage>
</organism>
<keyword evidence="2" id="KW-1185">Reference proteome</keyword>
<proteinExistence type="predicted"/>
<name>A0ABN0NTB4_9BACT</name>
<dbReference type="EMBL" id="AWUY01000066">
    <property type="protein sequence ID" value="ERJ78595.1"/>
    <property type="molecule type" value="Genomic_DNA"/>
</dbReference>
<reference evidence="1 2" key="1">
    <citation type="submission" date="2013-06" db="EMBL/GenBank/DDBJ databases">
        <authorList>
            <person name="Weinstock G."/>
            <person name="Sodergren E."/>
            <person name="Lobos E.A."/>
            <person name="Fulton L."/>
            <person name="Fulton R."/>
            <person name="Courtney L."/>
            <person name="Fronick C."/>
            <person name="O'Laughlin M."/>
            <person name="Godfrey J."/>
            <person name="Wilson R.M."/>
            <person name="Miner T."/>
            <person name="Farmer C."/>
            <person name="Delehaunty K."/>
            <person name="Cordes M."/>
            <person name="Minx P."/>
            <person name="Tomlinson C."/>
            <person name="Chen J."/>
            <person name="Wollam A."/>
            <person name="Pepin K.H."/>
            <person name="Bhonagiri V."/>
            <person name="Zhang X."/>
            <person name="Warren W."/>
            <person name="Mitreva M."/>
            <person name="Mardis E.R."/>
            <person name="Wilson R.K."/>
        </authorList>
    </citation>
    <scope>NUCLEOTIDE SEQUENCE [LARGE SCALE GENOMIC DNA]</scope>
    <source>
        <strain evidence="1 2">ATCC 29426</strain>
    </source>
</reference>
<comment type="caution">
    <text evidence="1">The sequence shown here is derived from an EMBL/GenBank/DDBJ whole genome shotgun (WGS) entry which is preliminary data.</text>
</comment>
<evidence type="ECO:0000313" key="2">
    <source>
        <dbReference type="Proteomes" id="UP000016660"/>
    </source>
</evidence>
<protein>
    <submittedName>
        <fullName evidence="1">Uncharacterized protein</fullName>
    </submittedName>
</protein>
<evidence type="ECO:0000313" key="1">
    <source>
        <dbReference type="EMBL" id="ERJ78595.1"/>
    </source>
</evidence>
<accession>A0ABN0NTB4</accession>
<gene>
    <name evidence="1" type="ORF">HMPREF0653_00817</name>
</gene>